<dbReference type="InterPro" id="IPR014039">
    <property type="entry name" value="Transl_elong_EFTs/EF1B_dimer"/>
</dbReference>
<evidence type="ECO:0000313" key="11">
    <source>
        <dbReference type="Proteomes" id="UP000220840"/>
    </source>
</evidence>
<dbReference type="NCBIfam" id="TIGR00116">
    <property type="entry name" value="tsf"/>
    <property type="match status" value="1"/>
</dbReference>
<dbReference type="Gene3D" id="1.10.8.10">
    <property type="entry name" value="DNA helicase RuvA subunit, C-terminal domain"/>
    <property type="match status" value="1"/>
</dbReference>
<evidence type="ECO:0000256" key="1">
    <source>
        <dbReference type="ARBA" id="ARBA00005532"/>
    </source>
</evidence>
<dbReference type="Gene3D" id="1.10.286.20">
    <property type="match status" value="1"/>
</dbReference>
<dbReference type="Pfam" id="PF00889">
    <property type="entry name" value="EF_TS"/>
    <property type="match status" value="1"/>
</dbReference>
<name>A0A2A7MJA8_9CLOT</name>
<keyword evidence="3 6" id="KW-0251">Elongation factor</keyword>
<dbReference type="InterPro" id="IPR036402">
    <property type="entry name" value="EF-Ts_dimer_sf"/>
</dbReference>
<dbReference type="InterPro" id="IPR009060">
    <property type="entry name" value="UBA-like_sf"/>
</dbReference>
<evidence type="ECO:0000256" key="6">
    <source>
        <dbReference type="HAMAP-Rule" id="MF_00050"/>
    </source>
</evidence>
<dbReference type="InterPro" id="IPR018101">
    <property type="entry name" value="Transl_elong_Ts_CS"/>
</dbReference>
<dbReference type="GO" id="GO:0005737">
    <property type="term" value="C:cytoplasm"/>
    <property type="evidence" value="ECO:0007669"/>
    <property type="project" value="UniProtKB-SubCell"/>
</dbReference>
<dbReference type="SUPFAM" id="SSF46934">
    <property type="entry name" value="UBA-like"/>
    <property type="match status" value="1"/>
</dbReference>
<gene>
    <name evidence="6" type="primary">tsf</name>
    <name evidence="10" type="ORF">CQ394_08840</name>
</gene>
<protein>
    <recommendedName>
        <fullName evidence="2 6">Elongation factor Ts</fullName>
        <shortName evidence="6">EF-Ts</shortName>
    </recommendedName>
</protein>
<dbReference type="HAMAP" id="MF_00050">
    <property type="entry name" value="EF_Ts"/>
    <property type="match status" value="1"/>
</dbReference>
<dbReference type="SUPFAM" id="SSF54713">
    <property type="entry name" value="Elongation factor Ts (EF-Ts), dimerisation domain"/>
    <property type="match status" value="2"/>
</dbReference>
<comment type="function">
    <text evidence="5 6 7">Associates with the EF-Tu.GDP complex and induces the exchange of GDP to GTP. It remains bound to the aminoacyl-tRNA.EF-Tu.GTP complex up to the GTP hydrolysis stage on the ribosome.</text>
</comment>
<evidence type="ECO:0000256" key="2">
    <source>
        <dbReference type="ARBA" id="ARBA00016956"/>
    </source>
</evidence>
<keyword evidence="6" id="KW-0963">Cytoplasm</keyword>
<dbReference type="GO" id="GO:0003746">
    <property type="term" value="F:translation elongation factor activity"/>
    <property type="evidence" value="ECO:0007669"/>
    <property type="project" value="UniProtKB-UniRule"/>
</dbReference>
<sequence length="305" mass="33586">MANISAQLVKELREMTGAKMMDCKKALVATEGDKDKAVEFLREKGLADAAKKTGRTAAEGVVKTYISEDKKTGAIVEFNCETDFVALNEEFTAFADKLAEIVVATSVTTVEQLVNEKFDGETSVADALKALIAKLGENMTVRRFTKFNIENGIVKSYIHGGGRIGVLVELACDTASNSLDEIAKEICMQIAAANPLFLSKEDVDAESIEKEKEIYRVQALNEGKPENIVEKMVNGRIQKYYKEVCLLEQLWVKDGDKTISKFLAEKSKEIGSPVSVTRFVRYERGEGIEVEKVDFAAEVAAQMGK</sequence>
<evidence type="ECO:0000256" key="5">
    <source>
        <dbReference type="ARBA" id="ARBA00025453"/>
    </source>
</evidence>
<organism evidence="10 11">
    <name type="scientific">Clostridium neonatale</name>
    <dbReference type="NCBI Taxonomy" id="137838"/>
    <lineage>
        <taxon>Bacteria</taxon>
        <taxon>Bacillati</taxon>
        <taxon>Bacillota</taxon>
        <taxon>Clostridia</taxon>
        <taxon>Eubacteriales</taxon>
        <taxon>Clostridiaceae</taxon>
        <taxon>Clostridium</taxon>
    </lineage>
</organism>
<dbReference type="PANTHER" id="PTHR11741">
    <property type="entry name" value="ELONGATION FACTOR TS"/>
    <property type="match status" value="1"/>
</dbReference>
<comment type="subcellular location">
    <subcellularLocation>
        <location evidence="6 8">Cytoplasm</location>
    </subcellularLocation>
</comment>
<evidence type="ECO:0000256" key="7">
    <source>
        <dbReference type="RuleBase" id="RU000642"/>
    </source>
</evidence>
<evidence type="ECO:0000256" key="3">
    <source>
        <dbReference type="ARBA" id="ARBA00022768"/>
    </source>
</evidence>
<evidence type="ECO:0000259" key="9">
    <source>
        <dbReference type="Pfam" id="PF00889"/>
    </source>
</evidence>
<dbReference type="AlphaFoldDB" id="A0A2A7MJA8"/>
<comment type="similarity">
    <text evidence="1 6 7">Belongs to the EF-Ts family.</text>
</comment>
<keyword evidence="11" id="KW-1185">Reference proteome</keyword>
<evidence type="ECO:0000256" key="4">
    <source>
        <dbReference type="ARBA" id="ARBA00022917"/>
    </source>
</evidence>
<evidence type="ECO:0000313" key="10">
    <source>
        <dbReference type="EMBL" id="PEG31784.1"/>
    </source>
</evidence>
<dbReference type="FunFam" id="1.10.286.20:FF:000001">
    <property type="entry name" value="Elongation factor Ts"/>
    <property type="match status" value="1"/>
</dbReference>
<dbReference type="Gene3D" id="3.30.479.20">
    <property type="entry name" value="Elongation factor Ts, dimerisation domain"/>
    <property type="match status" value="2"/>
</dbReference>
<feature type="region of interest" description="Involved in Mg(2+) ion dislocation from EF-Tu" evidence="6">
    <location>
        <begin position="82"/>
        <end position="85"/>
    </location>
</feature>
<comment type="caution">
    <text evidence="10">The sequence shown here is derived from an EMBL/GenBank/DDBJ whole genome shotgun (WGS) entry which is preliminary data.</text>
</comment>
<dbReference type="STRING" id="137838.GCA_001458595_03239"/>
<dbReference type="CDD" id="cd14275">
    <property type="entry name" value="UBA_EF-Ts"/>
    <property type="match status" value="1"/>
</dbReference>
<dbReference type="EMBL" id="PDCJ01000001">
    <property type="protein sequence ID" value="PEG31784.1"/>
    <property type="molecule type" value="Genomic_DNA"/>
</dbReference>
<dbReference type="PROSITE" id="PS01127">
    <property type="entry name" value="EF_TS_2"/>
    <property type="match status" value="1"/>
</dbReference>
<dbReference type="OrthoDB" id="9808348at2"/>
<reference evidence="10 11" key="1">
    <citation type="submission" date="2017-10" db="EMBL/GenBank/DDBJ databases">
        <title>Effective Description of Clostridium neonatale sp. nov. linked to necrotizing enterocolitis in neonates and a clarification of species assignable to the genus Clostridium (Prazmowski 1880) emend. Lawson and Rainey 2016.</title>
        <authorList>
            <person name="Bernard K."/>
            <person name="Burdz T."/>
            <person name="Wiebe D."/>
            <person name="Balcewich B."/>
            <person name="Alfa M."/>
            <person name="Bernier A.-M."/>
        </authorList>
    </citation>
    <scope>NUCLEOTIDE SEQUENCE [LARGE SCALE GENOMIC DNA]</scope>
    <source>
        <strain evidence="10 11">LCDC99A005</strain>
    </source>
</reference>
<dbReference type="RefSeq" id="WP_058295935.1">
    <property type="nucleotide sequence ID" value="NZ_CAMRXG010000041.1"/>
</dbReference>
<feature type="domain" description="Translation elongation factor EFTs/EF1B dimerisation" evidence="9">
    <location>
        <begin position="73"/>
        <end position="286"/>
    </location>
</feature>
<keyword evidence="4 6" id="KW-0648">Protein biosynthesis</keyword>
<accession>A0A2A7MJA8</accession>
<dbReference type="FunFam" id="1.10.8.10:FF:000001">
    <property type="entry name" value="Elongation factor Ts"/>
    <property type="match status" value="1"/>
</dbReference>
<evidence type="ECO:0000256" key="8">
    <source>
        <dbReference type="RuleBase" id="RU000643"/>
    </source>
</evidence>
<dbReference type="Proteomes" id="UP000220840">
    <property type="component" value="Unassembled WGS sequence"/>
</dbReference>
<proteinExistence type="inferred from homology"/>
<dbReference type="InterPro" id="IPR001816">
    <property type="entry name" value="Transl_elong_EFTs/EF1B"/>
</dbReference>
<dbReference type="PANTHER" id="PTHR11741:SF0">
    <property type="entry name" value="ELONGATION FACTOR TS, MITOCHONDRIAL"/>
    <property type="match status" value="1"/>
</dbReference>